<evidence type="ECO:0000256" key="3">
    <source>
        <dbReference type="PROSITE-ProRule" id="PRU00283"/>
    </source>
</evidence>
<dbReference type="PANTHER" id="PTHR47968">
    <property type="entry name" value="CENTROMERE PROTEIN E"/>
    <property type="match status" value="1"/>
</dbReference>
<dbReference type="EMBL" id="CAMXCT020003484">
    <property type="protein sequence ID" value="CAL1158117.1"/>
    <property type="molecule type" value="Genomic_DNA"/>
</dbReference>
<evidence type="ECO:0000313" key="7">
    <source>
        <dbReference type="Proteomes" id="UP001152797"/>
    </source>
</evidence>
<keyword evidence="3" id="KW-0067">ATP-binding</keyword>
<keyword evidence="1" id="KW-0175">Coiled coil</keyword>
<feature type="binding site" evidence="3">
    <location>
        <begin position="169"/>
        <end position="176"/>
    </location>
    <ligand>
        <name>ATP</name>
        <dbReference type="ChEBI" id="CHEBI:30616"/>
    </ligand>
</feature>
<dbReference type="InterPro" id="IPR001752">
    <property type="entry name" value="Kinesin_motor_dom"/>
</dbReference>
<organism evidence="5">
    <name type="scientific">Cladocopium goreaui</name>
    <dbReference type="NCBI Taxonomy" id="2562237"/>
    <lineage>
        <taxon>Eukaryota</taxon>
        <taxon>Sar</taxon>
        <taxon>Alveolata</taxon>
        <taxon>Dinophyceae</taxon>
        <taxon>Suessiales</taxon>
        <taxon>Symbiodiniaceae</taxon>
        <taxon>Cladocopium</taxon>
    </lineage>
</organism>
<dbReference type="AlphaFoldDB" id="A0A9P1D908"/>
<accession>A0A9P1D908</accession>
<dbReference type="EMBL" id="CAMXCT030003484">
    <property type="protein sequence ID" value="CAL4792054.1"/>
    <property type="molecule type" value="Genomic_DNA"/>
</dbReference>
<dbReference type="InterPro" id="IPR027640">
    <property type="entry name" value="Kinesin-like_fam"/>
</dbReference>
<comment type="similarity">
    <text evidence="3">Belongs to the TRAFAC class myosin-kinesin ATPase superfamily. Kinesin family.</text>
</comment>
<dbReference type="GO" id="GO:0003777">
    <property type="term" value="F:microtubule motor activity"/>
    <property type="evidence" value="ECO:0007669"/>
    <property type="project" value="InterPro"/>
</dbReference>
<keyword evidence="2 3" id="KW-0505">Motor protein</keyword>
<dbReference type="EMBL" id="CAMXCT010003484">
    <property type="protein sequence ID" value="CAI4004742.1"/>
    <property type="molecule type" value="Genomic_DNA"/>
</dbReference>
<dbReference type="GO" id="GO:0008017">
    <property type="term" value="F:microtubule binding"/>
    <property type="evidence" value="ECO:0007669"/>
    <property type="project" value="InterPro"/>
</dbReference>
<evidence type="ECO:0000259" key="4">
    <source>
        <dbReference type="PROSITE" id="PS50067"/>
    </source>
</evidence>
<proteinExistence type="inferred from homology"/>
<reference evidence="6 7" key="2">
    <citation type="submission" date="2024-05" db="EMBL/GenBank/DDBJ databases">
        <authorList>
            <person name="Chen Y."/>
            <person name="Shah S."/>
            <person name="Dougan E. K."/>
            <person name="Thang M."/>
            <person name="Chan C."/>
        </authorList>
    </citation>
    <scope>NUCLEOTIDE SEQUENCE [LARGE SCALE GENOMIC DNA]</scope>
</reference>
<dbReference type="OrthoDB" id="3176171at2759"/>
<dbReference type="InterPro" id="IPR027417">
    <property type="entry name" value="P-loop_NTPase"/>
</dbReference>
<sequence length="388" mass="42908">MVTEDLRAAWGAQKKTLDLENGRPGSLVEMNCCPQSDSSDTPHEIEMAKAFHPVRDAVKALSSKSEVEDSLGMFGHRMLSTPSGSQGDQPSNMEKPSACRISVAVRLRPSSGGHWEMSEKFLADGSGERWRFDEVFGPRASNWDLYERSVQHVIDAFCEGATCTIFACGPRASGKTFTMQGDNSHSPGWVQLAAAQIWEQQQPKSRQLLQVSYLEVADGVKDLLTGADLPRPWQEMTRHTVRSGPEDILRCLLEGNKWRTRRDPSGSRSHTIFLIHMESRSRNESRPCVLSLVDLASWDGEDMGDSVSRSLLALSAFLRGAEPAARPREPLTQLLRRPLEASANVAGVPGGAWWSLDWGGLAHLRKMEALPKISQSELSKPSLFTVQE</sequence>
<dbReference type="Proteomes" id="UP001152797">
    <property type="component" value="Unassembled WGS sequence"/>
</dbReference>
<comment type="caution">
    <text evidence="5">The sequence shown here is derived from an EMBL/GenBank/DDBJ whole genome shotgun (WGS) entry which is preliminary data.</text>
</comment>
<dbReference type="GO" id="GO:0007018">
    <property type="term" value="P:microtubule-based movement"/>
    <property type="evidence" value="ECO:0007669"/>
    <property type="project" value="InterPro"/>
</dbReference>
<evidence type="ECO:0000256" key="1">
    <source>
        <dbReference type="ARBA" id="ARBA00023054"/>
    </source>
</evidence>
<protein>
    <submittedName>
        <fullName evidence="6">Kinesin-like protein KIN-7G</fullName>
    </submittedName>
</protein>
<dbReference type="PRINTS" id="PR00380">
    <property type="entry name" value="KINESINHEAVY"/>
</dbReference>
<dbReference type="Gene3D" id="3.40.850.10">
    <property type="entry name" value="Kinesin motor domain"/>
    <property type="match status" value="1"/>
</dbReference>
<reference evidence="5" key="1">
    <citation type="submission" date="2022-10" db="EMBL/GenBank/DDBJ databases">
        <authorList>
            <person name="Chen Y."/>
            <person name="Dougan E. K."/>
            <person name="Chan C."/>
            <person name="Rhodes N."/>
            <person name="Thang M."/>
        </authorList>
    </citation>
    <scope>NUCLEOTIDE SEQUENCE</scope>
</reference>
<evidence type="ECO:0000256" key="2">
    <source>
        <dbReference type="ARBA" id="ARBA00023175"/>
    </source>
</evidence>
<dbReference type="InterPro" id="IPR036961">
    <property type="entry name" value="Kinesin_motor_dom_sf"/>
</dbReference>
<evidence type="ECO:0000313" key="6">
    <source>
        <dbReference type="EMBL" id="CAL4792054.1"/>
    </source>
</evidence>
<dbReference type="SUPFAM" id="SSF52540">
    <property type="entry name" value="P-loop containing nucleoside triphosphate hydrolases"/>
    <property type="match status" value="1"/>
</dbReference>
<dbReference type="Pfam" id="PF00225">
    <property type="entry name" value="Kinesin"/>
    <property type="match status" value="1"/>
</dbReference>
<keyword evidence="7" id="KW-1185">Reference proteome</keyword>
<keyword evidence="3" id="KW-0547">Nucleotide-binding</keyword>
<name>A0A9P1D908_9DINO</name>
<feature type="domain" description="Kinesin motor" evidence="4">
    <location>
        <begin position="100"/>
        <end position="296"/>
    </location>
</feature>
<dbReference type="GO" id="GO:0005524">
    <property type="term" value="F:ATP binding"/>
    <property type="evidence" value="ECO:0007669"/>
    <property type="project" value="UniProtKB-UniRule"/>
</dbReference>
<dbReference type="PROSITE" id="PS50067">
    <property type="entry name" value="KINESIN_MOTOR_2"/>
    <property type="match status" value="1"/>
</dbReference>
<gene>
    <name evidence="5" type="ORF">C1SCF055_LOCUS30515</name>
</gene>
<dbReference type="SMART" id="SM00129">
    <property type="entry name" value="KISc"/>
    <property type="match status" value="1"/>
</dbReference>
<dbReference type="PANTHER" id="PTHR47968:SF75">
    <property type="entry name" value="CENTROMERE-ASSOCIATED PROTEIN E"/>
    <property type="match status" value="1"/>
</dbReference>
<evidence type="ECO:0000313" key="5">
    <source>
        <dbReference type="EMBL" id="CAI4004742.1"/>
    </source>
</evidence>